<dbReference type="AlphaFoldDB" id="A0A0F8YYX0"/>
<accession>A0A0F8YYX0</accession>
<organism evidence="1">
    <name type="scientific">marine sediment metagenome</name>
    <dbReference type="NCBI Taxonomy" id="412755"/>
    <lineage>
        <taxon>unclassified sequences</taxon>
        <taxon>metagenomes</taxon>
        <taxon>ecological metagenomes</taxon>
    </lineage>
</organism>
<sequence length="46" mass="4895">MAGTILRTPNVGDADWTVFITQVEKQRKGFLSVSLTNPATTAASSI</sequence>
<protein>
    <submittedName>
        <fullName evidence="1">Uncharacterized protein</fullName>
    </submittedName>
</protein>
<reference evidence="1" key="1">
    <citation type="journal article" date="2015" name="Nature">
        <title>Complex archaea that bridge the gap between prokaryotes and eukaryotes.</title>
        <authorList>
            <person name="Spang A."/>
            <person name="Saw J.H."/>
            <person name="Jorgensen S.L."/>
            <person name="Zaremba-Niedzwiedzka K."/>
            <person name="Martijn J."/>
            <person name="Lind A.E."/>
            <person name="van Eijk R."/>
            <person name="Schleper C."/>
            <person name="Guy L."/>
            <person name="Ettema T.J."/>
        </authorList>
    </citation>
    <scope>NUCLEOTIDE SEQUENCE</scope>
</reference>
<evidence type="ECO:0000313" key="1">
    <source>
        <dbReference type="EMBL" id="KKK79065.1"/>
    </source>
</evidence>
<gene>
    <name evidence="1" type="ORF">LCGC14_2837280</name>
</gene>
<feature type="non-terminal residue" evidence="1">
    <location>
        <position position="46"/>
    </location>
</feature>
<name>A0A0F8YYX0_9ZZZZ</name>
<dbReference type="EMBL" id="LAZR01054199">
    <property type="protein sequence ID" value="KKK79065.1"/>
    <property type="molecule type" value="Genomic_DNA"/>
</dbReference>
<comment type="caution">
    <text evidence="1">The sequence shown here is derived from an EMBL/GenBank/DDBJ whole genome shotgun (WGS) entry which is preliminary data.</text>
</comment>
<proteinExistence type="predicted"/>